<feature type="chain" id="PRO_5018226529" description="chitinase" evidence="14">
    <location>
        <begin position="20"/>
        <end position="1257"/>
    </location>
</feature>
<evidence type="ECO:0000256" key="3">
    <source>
        <dbReference type="ARBA" id="ARBA00008682"/>
    </source>
</evidence>
<dbReference type="Gene3D" id="3.20.20.80">
    <property type="entry name" value="Glycosidases"/>
    <property type="match status" value="1"/>
</dbReference>
<keyword evidence="6 12" id="KW-0147">Chitin-binding</keyword>
<dbReference type="InterPro" id="IPR001223">
    <property type="entry name" value="Glyco_hydro18_cat"/>
</dbReference>
<dbReference type="Pfam" id="PF00704">
    <property type="entry name" value="Glyco_hydro_18"/>
    <property type="match status" value="1"/>
</dbReference>
<evidence type="ECO:0000256" key="2">
    <source>
        <dbReference type="ARBA" id="ARBA00004613"/>
    </source>
</evidence>
<dbReference type="Gene3D" id="3.10.50.10">
    <property type="match status" value="1"/>
</dbReference>
<dbReference type="InterPro" id="IPR001579">
    <property type="entry name" value="Glyco_hydro_18_chit_AS"/>
</dbReference>
<comment type="caution">
    <text evidence="12">Lacks conserved residue(s) required for the propagation of feature annotation.</text>
</comment>
<dbReference type="OrthoDB" id="73875at2759"/>
<evidence type="ECO:0000259" key="15">
    <source>
        <dbReference type="PROSITE" id="PS50941"/>
    </source>
</evidence>
<protein>
    <recommendedName>
        <fullName evidence="4">chitinase</fullName>
        <ecNumber evidence="4">3.2.1.14</ecNumber>
    </recommendedName>
</protein>
<dbReference type="InterPro" id="IPR029070">
    <property type="entry name" value="Chitinase_insertion_sf"/>
</dbReference>
<dbReference type="GO" id="GO:0006032">
    <property type="term" value="P:chitin catabolic process"/>
    <property type="evidence" value="ECO:0007669"/>
    <property type="project" value="UniProtKB-KW"/>
</dbReference>
<keyword evidence="8" id="KW-0146">Chitin degradation</keyword>
<evidence type="ECO:0000256" key="13">
    <source>
        <dbReference type="RuleBase" id="RU000489"/>
    </source>
</evidence>
<dbReference type="CDD" id="cd00035">
    <property type="entry name" value="ChtBD1"/>
    <property type="match status" value="1"/>
</dbReference>
<keyword evidence="12" id="KW-1015">Disulfide bond</keyword>
<dbReference type="PANTHER" id="PTHR11177">
    <property type="entry name" value="CHITINASE"/>
    <property type="match status" value="1"/>
</dbReference>
<feature type="disulfide bond" evidence="12">
    <location>
        <begin position="83"/>
        <end position="97"/>
    </location>
</feature>
<feature type="domain" description="GH18" evidence="16">
    <location>
        <begin position="114"/>
        <end position="470"/>
    </location>
</feature>
<dbReference type="SMART" id="SM00636">
    <property type="entry name" value="Glyco_18"/>
    <property type="match status" value="1"/>
</dbReference>
<evidence type="ECO:0000259" key="16">
    <source>
        <dbReference type="PROSITE" id="PS51910"/>
    </source>
</evidence>
<dbReference type="PROSITE" id="PS50941">
    <property type="entry name" value="CHIT_BIND_I_2"/>
    <property type="match status" value="1"/>
</dbReference>
<dbReference type="InterPro" id="IPR018371">
    <property type="entry name" value="Chitin-binding_1_CS"/>
</dbReference>
<comment type="caution">
    <text evidence="17">The sequence shown here is derived from an EMBL/GenBank/DDBJ whole genome shotgun (WGS) entry which is preliminary data.</text>
</comment>
<dbReference type="Proteomes" id="UP000277212">
    <property type="component" value="Unassembled WGS sequence"/>
</dbReference>
<dbReference type="InterPro" id="IPR017853">
    <property type="entry name" value="GH"/>
</dbReference>
<dbReference type="PROSITE" id="PS01095">
    <property type="entry name" value="GH18_1"/>
    <property type="match status" value="1"/>
</dbReference>
<evidence type="ECO:0000313" key="18">
    <source>
        <dbReference type="Proteomes" id="UP000277212"/>
    </source>
</evidence>
<dbReference type="CDD" id="cd06922">
    <property type="entry name" value="ChtBD1_GH18_1"/>
    <property type="match status" value="1"/>
</dbReference>
<keyword evidence="14" id="KW-0732">Signal</keyword>
<evidence type="ECO:0000313" key="17">
    <source>
        <dbReference type="EMBL" id="RMJ16038.1"/>
    </source>
</evidence>
<dbReference type="InterPro" id="IPR001002">
    <property type="entry name" value="Chitin-bd_1"/>
</dbReference>
<dbReference type="GO" id="GO:0000272">
    <property type="term" value="P:polysaccharide catabolic process"/>
    <property type="evidence" value="ECO:0007669"/>
    <property type="project" value="UniProtKB-KW"/>
</dbReference>
<keyword evidence="18" id="KW-1185">Reference proteome</keyword>
<dbReference type="Gene3D" id="3.30.60.10">
    <property type="entry name" value="Endochitinase-like"/>
    <property type="match status" value="1"/>
</dbReference>
<dbReference type="SUPFAM" id="SSF57016">
    <property type="entry name" value="Plant lectins/antimicrobial peptides"/>
    <property type="match status" value="1"/>
</dbReference>
<evidence type="ECO:0000256" key="8">
    <source>
        <dbReference type="ARBA" id="ARBA00023024"/>
    </source>
</evidence>
<dbReference type="EC" id="3.2.1.14" evidence="4"/>
<evidence type="ECO:0000256" key="14">
    <source>
        <dbReference type="SAM" id="SignalP"/>
    </source>
</evidence>
<proteinExistence type="inferred from homology"/>
<evidence type="ECO:0000256" key="12">
    <source>
        <dbReference type="PROSITE-ProRule" id="PRU00261"/>
    </source>
</evidence>
<feature type="domain" description="Chitin-binding type-1" evidence="15">
    <location>
        <begin position="55"/>
        <end position="109"/>
    </location>
</feature>
<dbReference type="GO" id="GO:0008843">
    <property type="term" value="F:endochitinase activity"/>
    <property type="evidence" value="ECO:0007669"/>
    <property type="project" value="UniProtKB-EC"/>
</dbReference>
<evidence type="ECO:0000256" key="4">
    <source>
        <dbReference type="ARBA" id="ARBA00012729"/>
    </source>
</evidence>
<dbReference type="InterPro" id="IPR036861">
    <property type="entry name" value="Endochitinase-like_sf"/>
</dbReference>
<dbReference type="AlphaFoldDB" id="A0A3M2SEP5"/>
<keyword evidence="5" id="KW-0964">Secreted</keyword>
<keyword evidence="11" id="KW-0624">Polysaccharide degradation</keyword>
<comment type="similarity">
    <text evidence="3">Belongs to the glycosyl hydrolase 18 family. Chitinase class V subfamily.</text>
</comment>
<dbReference type="PROSITE" id="PS00026">
    <property type="entry name" value="CHIT_BIND_I_1"/>
    <property type="match status" value="1"/>
</dbReference>
<evidence type="ECO:0000256" key="6">
    <source>
        <dbReference type="ARBA" id="ARBA00022669"/>
    </source>
</evidence>
<dbReference type="SUPFAM" id="SSF51445">
    <property type="entry name" value="(Trans)glycosidases"/>
    <property type="match status" value="1"/>
</dbReference>
<dbReference type="GO" id="GO:0008061">
    <property type="term" value="F:chitin binding"/>
    <property type="evidence" value="ECO:0007669"/>
    <property type="project" value="UniProtKB-UniRule"/>
</dbReference>
<dbReference type="SUPFAM" id="SSF54556">
    <property type="entry name" value="Chitinase insertion domain"/>
    <property type="match status" value="1"/>
</dbReference>
<keyword evidence="7 13" id="KW-0378">Hydrolase</keyword>
<keyword evidence="9" id="KW-0119">Carbohydrate metabolism</keyword>
<dbReference type="EMBL" id="NKUJ01000054">
    <property type="protein sequence ID" value="RMJ16038.1"/>
    <property type="molecule type" value="Genomic_DNA"/>
</dbReference>
<dbReference type="InterPro" id="IPR011583">
    <property type="entry name" value="Chitinase_II/V-like_cat"/>
</dbReference>
<evidence type="ECO:0000256" key="7">
    <source>
        <dbReference type="ARBA" id="ARBA00022801"/>
    </source>
</evidence>
<evidence type="ECO:0000256" key="9">
    <source>
        <dbReference type="ARBA" id="ARBA00023277"/>
    </source>
</evidence>
<organism evidence="17 18">
    <name type="scientific">Fusarium kuroshium</name>
    <dbReference type="NCBI Taxonomy" id="2010991"/>
    <lineage>
        <taxon>Eukaryota</taxon>
        <taxon>Fungi</taxon>
        <taxon>Dikarya</taxon>
        <taxon>Ascomycota</taxon>
        <taxon>Pezizomycotina</taxon>
        <taxon>Sordariomycetes</taxon>
        <taxon>Hypocreomycetidae</taxon>
        <taxon>Hypocreales</taxon>
        <taxon>Nectriaceae</taxon>
        <taxon>Fusarium</taxon>
        <taxon>Fusarium solani species complex</taxon>
    </lineage>
</organism>
<accession>A0A3M2SEP5</accession>
<evidence type="ECO:0000256" key="11">
    <source>
        <dbReference type="ARBA" id="ARBA00023326"/>
    </source>
</evidence>
<dbReference type="PANTHER" id="PTHR11177:SF333">
    <property type="entry name" value="CHITINASE"/>
    <property type="match status" value="1"/>
</dbReference>
<comment type="catalytic activity">
    <reaction evidence="1">
        <text>Random endo-hydrolysis of N-acetyl-beta-D-glucosaminide (1-&gt;4)-beta-linkages in chitin and chitodextrins.</text>
        <dbReference type="EC" id="3.2.1.14"/>
    </reaction>
</comment>
<feature type="signal peptide" evidence="14">
    <location>
        <begin position="1"/>
        <end position="19"/>
    </location>
</feature>
<dbReference type="PROSITE" id="PS51910">
    <property type="entry name" value="GH18_2"/>
    <property type="match status" value="1"/>
</dbReference>
<dbReference type="STRING" id="2010991.A0A3M2SEP5"/>
<name>A0A3M2SEP5_9HYPO</name>
<evidence type="ECO:0000256" key="5">
    <source>
        <dbReference type="ARBA" id="ARBA00022525"/>
    </source>
</evidence>
<comment type="subcellular location">
    <subcellularLocation>
        <location evidence="2">Secreted</location>
    </subcellularLocation>
</comment>
<sequence length="1257" mass="141085">MHLRAWLFCLLLLCLCVAAAEDDATCSATKRCKDGCCNKSGSCGFGPDYCGKNCISDCGRKSECNPGFEAKWAQREKCPLNVCCSKHGYCGTTKDYCGSKKVKRPSCDKDSGIPRVVGYFEGWARSRPCEVFWPEQIPIGLYTHINFAFGTIDPKTFVVKADNKHDLEMYKRLMTLKKKDRNLKIYLAVGGWTFNDPGPTATTFSDLAASVPRQKAFMNSLMSFMATHDFDGLDLDWEYPEAIDRSGKKEDFANFPKFMARLKEMMEGGKKGLTITLPASYWYLQHFDIKKLEKTVDFFNIMSYDLHGAWDKNATWTKPYLNAHTNLTEIELAMDLLWRNEIEPSKVVMGLGFYGRVFTAQTGTCMKPGCLFKDPGNAGECSQEKGVLLNSEIDAIVKKRNLKPQFFKEEAVKVITFGNQWLSYDDEETLKIKSEYAQSRCLGGVMVWAISQDTKDAKYNKALAKAVDRTVTSGTIGDNEEASTIVKMPNEQCRWSNCMEGCPKGWVSVPRSDGGARKNEKMVDETGCGGDGAHTFCCPATEKLPTCGWYGFKGGKCTKGNSCPSDMVEIASNQMYCDKSQAYQSACCKTDVKSMKVYGTCEWGLYPNCDDQEECRNPEGDLKKNYLIAQSASGSGGGKCDPKKNPHGLLIPTTQFRKYCCNANDPNLRFTDCQYFRDVGPAPDARPEGFCRSGCPPDRVRVAIDTEIETCAIAGIGGMARCCKTSFNDEFEVENSKLDAYRSAMKEWIDNPTCPNPASILSRRADLLEDMAANASLPMGLALRDLDPKLKNQITAQALLTYYLFRVGSEVMLEQMGAIWDSYVEENFPYLTTPYIKAFLGIAPEWETDGPEETARRIICSPHTYNARVAAIQGMNGGGKALWVNCTYALCDKDGYCGEDGEKGEVTERRRALLTGRSTHLSSHRHHQLHARQTKERRFMVTSPDGEEAEVEYTEPDHTAANQLPSTHPNLKKIAHFRNPDDCGDMELDPSADWAESSLWFEFHMEHPVDKQLIQSMLEDAAMGRLGSGRRSQYGPIPISLFEYMMQIAREDGWEWPPIPSSELYASGNLFNRIMECLGSTQNEATLVVTIRDINYVKTYLMQNQLPIADNRWEGLAKDNVNKLLAALRATVSMFDYMNSGSDGPYVSMKLLNIVNNVVLQISYAENLWERHVGTNISPGFANFFVEWLKDWYTYVVTPKAQEFLRGAIAEIRKVWENETGREARQVMEAVVMLEGRIDTLAIDVDWEIEAFASDDE</sequence>
<feature type="disulfide bond" evidence="12">
    <location>
        <begin position="78"/>
        <end position="90"/>
    </location>
</feature>
<dbReference type="SMART" id="SM00270">
    <property type="entry name" value="ChtBD1"/>
    <property type="match status" value="2"/>
</dbReference>
<evidence type="ECO:0000256" key="1">
    <source>
        <dbReference type="ARBA" id="ARBA00000822"/>
    </source>
</evidence>
<keyword evidence="10 13" id="KW-0326">Glycosidase</keyword>
<dbReference type="InterPro" id="IPR050314">
    <property type="entry name" value="Glycosyl_Hydrlase_18"/>
</dbReference>
<reference evidence="17 18" key="1">
    <citation type="submission" date="2017-06" db="EMBL/GenBank/DDBJ databases">
        <title>Comparative genomic analysis of Ambrosia Fusariam Clade fungi.</title>
        <authorList>
            <person name="Stajich J.E."/>
            <person name="Carrillo J."/>
            <person name="Kijimoto T."/>
            <person name="Eskalen A."/>
            <person name="O'Donnell K."/>
            <person name="Kasson M."/>
        </authorList>
    </citation>
    <scope>NUCLEOTIDE SEQUENCE [LARGE SCALE GENOMIC DNA]</scope>
    <source>
        <strain evidence="17">UCR3666</strain>
    </source>
</reference>
<dbReference type="GO" id="GO:0005576">
    <property type="term" value="C:extracellular region"/>
    <property type="evidence" value="ECO:0007669"/>
    <property type="project" value="UniProtKB-SubCell"/>
</dbReference>
<evidence type="ECO:0000256" key="10">
    <source>
        <dbReference type="ARBA" id="ARBA00023295"/>
    </source>
</evidence>
<gene>
    <name evidence="17" type="ORF">CDV36_004307</name>
</gene>
<dbReference type="Pfam" id="PF00187">
    <property type="entry name" value="Chitin_bind_1"/>
    <property type="match status" value="1"/>
</dbReference>